<dbReference type="Proteomes" id="UP000190105">
    <property type="component" value="Unassembled WGS sequence"/>
</dbReference>
<keyword evidence="1" id="KW-0285">Flavoprotein</keyword>
<dbReference type="OrthoDB" id="9803647at2"/>
<keyword evidence="2" id="KW-0560">Oxidoreductase</keyword>
<dbReference type="Gene3D" id="3.30.390.50">
    <property type="entry name" value="CO dehydrogenase flavoprotein, C-terminal domain"/>
    <property type="match status" value="1"/>
</dbReference>
<dbReference type="InterPro" id="IPR036318">
    <property type="entry name" value="FAD-bd_PCMH-like_sf"/>
</dbReference>
<dbReference type="InterPro" id="IPR002346">
    <property type="entry name" value="Mopterin_DH_FAD-bd"/>
</dbReference>
<keyword evidence="5" id="KW-1185">Reference proteome</keyword>
<dbReference type="AlphaFoldDB" id="A0A1T4Y7N8"/>
<evidence type="ECO:0000313" key="5">
    <source>
        <dbReference type="Proteomes" id="UP000190105"/>
    </source>
</evidence>
<proteinExistence type="predicted"/>
<dbReference type="Gene3D" id="3.30.465.10">
    <property type="match status" value="1"/>
</dbReference>
<dbReference type="SMART" id="SM01092">
    <property type="entry name" value="CO_deh_flav_C"/>
    <property type="match status" value="1"/>
</dbReference>
<accession>A0A1T4Y7N8</accession>
<dbReference type="PANTHER" id="PTHR42659:SF9">
    <property type="entry name" value="XANTHINE DEHYDROGENASE FAD-BINDING SUBUNIT XDHB-RELATED"/>
    <property type="match status" value="1"/>
</dbReference>
<protein>
    <submittedName>
        <fullName evidence="4">CO or xanthine dehydrogenase, FAD-binding subunit</fullName>
    </submittedName>
</protein>
<dbReference type="EMBL" id="FUYH01000026">
    <property type="protein sequence ID" value="SKA97736.1"/>
    <property type="molecule type" value="Genomic_DNA"/>
</dbReference>
<evidence type="ECO:0000313" key="4">
    <source>
        <dbReference type="EMBL" id="SKA97736.1"/>
    </source>
</evidence>
<reference evidence="5" key="1">
    <citation type="submission" date="2017-02" db="EMBL/GenBank/DDBJ databases">
        <authorList>
            <person name="Varghese N."/>
            <person name="Submissions S."/>
        </authorList>
    </citation>
    <scope>NUCLEOTIDE SEQUENCE [LARGE SCALE GENOMIC DNA]</scope>
    <source>
        <strain evidence="5">USBA 833</strain>
    </source>
</reference>
<organism evidence="4 5">
    <name type="scientific">Caloramator quimbayensis</name>
    <dbReference type="NCBI Taxonomy" id="1147123"/>
    <lineage>
        <taxon>Bacteria</taxon>
        <taxon>Bacillati</taxon>
        <taxon>Bacillota</taxon>
        <taxon>Clostridia</taxon>
        <taxon>Eubacteriales</taxon>
        <taxon>Clostridiaceae</taxon>
        <taxon>Caloramator</taxon>
    </lineage>
</organism>
<dbReference type="InterPro" id="IPR036683">
    <property type="entry name" value="CO_DH_flav_C_dom_sf"/>
</dbReference>
<evidence type="ECO:0000256" key="1">
    <source>
        <dbReference type="ARBA" id="ARBA00022630"/>
    </source>
</evidence>
<dbReference type="RefSeq" id="WP_078697493.1">
    <property type="nucleotide sequence ID" value="NZ_FUYH01000026.1"/>
</dbReference>
<dbReference type="PANTHER" id="PTHR42659">
    <property type="entry name" value="XANTHINE DEHYDROGENASE SUBUNIT C-RELATED"/>
    <property type="match status" value="1"/>
</dbReference>
<dbReference type="STRING" id="1147123.SAMN05443428_12619"/>
<dbReference type="GO" id="GO:0071949">
    <property type="term" value="F:FAD binding"/>
    <property type="evidence" value="ECO:0007669"/>
    <property type="project" value="InterPro"/>
</dbReference>
<dbReference type="SUPFAM" id="SSF55447">
    <property type="entry name" value="CO dehydrogenase flavoprotein C-terminal domain-like"/>
    <property type="match status" value="1"/>
</dbReference>
<dbReference type="Pfam" id="PF00941">
    <property type="entry name" value="FAD_binding_5"/>
    <property type="match status" value="1"/>
</dbReference>
<sequence>MKVKEYKRAESLNEAYDALLNGSVIIGGGAFMHLSDNEVSIVDLSKLGLSFINENEDTVEIGAYTTLKEIEDSSIISSYFNGVLSKTAGIIAGVQVRNIATIGGCIGGRYGFSDILTCLLALNAKVELFKAGKMSLEEYLSSREIKDIILKVIINKNNKKASFFNMRNSFSDFSVLNVAVCKDEDFKIAVGARPLSAVYAKDAMEYLNQNELNYENIKKAAEIAGDTLNFGDDLRASSNYRREVCKTLVERALLEVIK</sequence>
<dbReference type="InterPro" id="IPR005107">
    <property type="entry name" value="CO_DH_flav_C"/>
</dbReference>
<evidence type="ECO:0000259" key="3">
    <source>
        <dbReference type="PROSITE" id="PS51387"/>
    </source>
</evidence>
<dbReference type="GO" id="GO:0016491">
    <property type="term" value="F:oxidoreductase activity"/>
    <property type="evidence" value="ECO:0007669"/>
    <property type="project" value="UniProtKB-KW"/>
</dbReference>
<dbReference type="SUPFAM" id="SSF56176">
    <property type="entry name" value="FAD-binding/transporter-associated domain-like"/>
    <property type="match status" value="1"/>
</dbReference>
<name>A0A1T4Y7N8_9CLOT</name>
<dbReference type="InterPro" id="IPR016166">
    <property type="entry name" value="FAD-bd_PCMH"/>
</dbReference>
<dbReference type="InterPro" id="IPR016169">
    <property type="entry name" value="FAD-bd_PCMH_sub2"/>
</dbReference>
<dbReference type="InterPro" id="IPR051312">
    <property type="entry name" value="Diverse_Substr_Oxidored"/>
</dbReference>
<dbReference type="Pfam" id="PF03450">
    <property type="entry name" value="CO_deh_flav_C"/>
    <property type="match status" value="1"/>
</dbReference>
<feature type="domain" description="FAD-binding PCMH-type" evidence="3">
    <location>
        <begin position="1"/>
        <end position="159"/>
    </location>
</feature>
<dbReference type="PROSITE" id="PS51387">
    <property type="entry name" value="FAD_PCMH"/>
    <property type="match status" value="1"/>
</dbReference>
<gene>
    <name evidence="4" type="ORF">SAMN05443428_12619</name>
</gene>
<evidence type="ECO:0000256" key="2">
    <source>
        <dbReference type="ARBA" id="ARBA00023002"/>
    </source>
</evidence>